<dbReference type="InterPro" id="IPR003661">
    <property type="entry name" value="HisK_dim/P_dom"/>
</dbReference>
<dbReference type="PANTHER" id="PTHR42878">
    <property type="entry name" value="TWO-COMPONENT HISTIDINE KINASE"/>
    <property type="match status" value="1"/>
</dbReference>
<dbReference type="GO" id="GO:0005524">
    <property type="term" value="F:ATP binding"/>
    <property type="evidence" value="ECO:0007669"/>
    <property type="project" value="UniProtKB-KW"/>
</dbReference>
<feature type="transmembrane region" description="Helical" evidence="9">
    <location>
        <begin position="79"/>
        <end position="99"/>
    </location>
</feature>
<dbReference type="GO" id="GO:0007234">
    <property type="term" value="P:osmosensory signaling via phosphorelay pathway"/>
    <property type="evidence" value="ECO:0007669"/>
    <property type="project" value="TreeGrafter"/>
</dbReference>
<dbReference type="InterPro" id="IPR003594">
    <property type="entry name" value="HATPase_dom"/>
</dbReference>
<proteinExistence type="predicted"/>
<dbReference type="Gene3D" id="3.30.450.20">
    <property type="entry name" value="PAS domain"/>
    <property type="match status" value="1"/>
</dbReference>
<dbReference type="InterPro" id="IPR035965">
    <property type="entry name" value="PAS-like_dom_sf"/>
</dbReference>
<evidence type="ECO:0000256" key="5">
    <source>
        <dbReference type="ARBA" id="ARBA00022777"/>
    </source>
</evidence>
<evidence type="ECO:0000313" key="12">
    <source>
        <dbReference type="Proteomes" id="UP000317763"/>
    </source>
</evidence>
<keyword evidence="6" id="KW-0067">ATP-binding</keyword>
<protein>
    <recommendedName>
        <fullName evidence="2">histidine kinase</fullName>
        <ecNumber evidence="2">2.7.13.3</ecNumber>
    </recommendedName>
</protein>
<keyword evidence="9" id="KW-0472">Membrane</keyword>
<keyword evidence="5" id="KW-0418">Kinase</keyword>
<dbReference type="STRING" id="307486.GCA_000807215_00196"/>
<dbReference type="Pfam" id="PF02518">
    <property type="entry name" value="HATPase_c"/>
    <property type="match status" value="1"/>
</dbReference>
<feature type="transmembrane region" description="Helical" evidence="9">
    <location>
        <begin position="182"/>
        <end position="201"/>
    </location>
</feature>
<dbReference type="GO" id="GO:0000156">
    <property type="term" value="F:phosphorelay response regulator activity"/>
    <property type="evidence" value="ECO:0007669"/>
    <property type="project" value="TreeGrafter"/>
</dbReference>
<evidence type="ECO:0000256" key="3">
    <source>
        <dbReference type="ARBA" id="ARBA00022679"/>
    </source>
</evidence>
<evidence type="ECO:0000256" key="6">
    <source>
        <dbReference type="ARBA" id="ARBA00022840"/>
    </source>
</evidence>
<dbReference type="AlphaFoldDB" id="A0A554X0C3"/>
<evidence type="ECO:0000256" key="4">
    <source>
        <dbReference type="ARBA" id="ARBA00022741"/>
    </source>
</evidence>
<reference evidence="11 12" key="1">
    <citation type="submission" date="2019-07" db="EMBL/GenBank/DDBJ databases">
        <title>Tepidimonas taiwanensis I1-1 draft genome.</title>
        <authorList>
            <person name="Da Costa M.S."/>
            <person name="Froufe H.J.C."/>
            <person name="Egas C."/>
            <person name="Albuquerque L."/>
        </authorList>
    </citation>
    <scope>NUCLEOTIDE SEQUENCE [LARGE SCALE GENOMIC DNA]</scope>
    <source>
        <strain evidence="11 12">I1-1</strain>
    </source>
</reference>
<gene>
    <name evidence="11" type="primary">zraS</name>
    <name evidence="11" type="ORF">Ttaiw_02376</name>
</gene>
<dbReference type="PROSITE" id="PS50109">
    <property type="entry name" value="HIS_KIN"/>
    <property type="match status" value="1"/>
</dbReference>
<dbReference type="EMBL" id="VJOM01000038">
    <property type="protein sequence ID" value="TSE29225.1"/>
    <property type="molecule type" value="Genomic_DNA"/>
</dbReference>
<name>A0A554X0C3_9BURK</name>
<keyword evidence="12" id="KW-1185">Reference proteome</keyword>
<dbReference type="CDD" id="cd00082">
    <property type="entry name" value="HisKA"/>
    <property type="match status" value="1"/>
</dbReference>
<feature type="transmembrane region" description="Helical" evidence="9">
    <location>
        <begin position="142"/>
        <end position="170"/>
    </location>
</feature>
<dbReference type="SUPFAM" id="SSF55874">
    <property type="entry name" value="ATPase domain of HSP90 chaperone/DNA topoisomerase II/histidine kinase"/>
    <property type="match status" value="1"/>
</dbReference>
<feature type="region of interest" description="Disordered" evidence="8">
    <location>
        <begin position="296"/>
        <end position="316"/>
    </location>
</feature>
<keyword evidence="9" id="KW-0812">Transmembrane</keyword>
<comment type="catalytic activity">
    <reaction evidence="1">
        <text>ATP + protein L-histidine = ADP + protein N-phospho-L-histidine.</text>
        <dbReference type="EC" id="2.7.13.3"/>
    </reaction>
</comment>
<dbReference type="Proteomes" id="UP000317763">
    <property type="component" value="Unassembled WGS sequence"/>
</dbReference>
<accession>A0A554X0C3</accession>
<dbReference type="GO" id="GO:0000155">
    <property type="term" value="F:phosphorelay sensor kinase activity"/>
    <property type="evidence" value="ECO:0007669"/>
    <property type="project" value="InterPro"/>
</dbReference>
<organism evidence="11 12">
    <name type="scientific">Tepidimonas taiwanensis</name>
    <dbReference type="NCBI Taxonomy" id="307486"/>
    <lineage>
        <taxon>Bacteria</taxon>
        <taxon>Pseudomonadati</taxon>
        <taxon>Pseudomonadota</taxon>
        <taxon>Betaproteobacteria</taxon>
        <taxon>Burkholderiales</taxon>
        <taxon>Tepidimonas</taxon>
    </lineage>
</organism>
<evidence type="ECO:0000313" key="11">
    <source>
        <dbReference type="EMBL" id="TSE29225.1"/>
    </source>
</evidence>
<feature type="transmembrane region" description="Helical" evidence="9">
    <location>
        <begin position="111"/>
        <end position="130"/>
    </location>
</feature>
<evidence type="ECO:0000256" key="9">
    <source>
        <dbReference type="SAM" id="Phobius"/>
    </source>
</evidence>
<comment type="caution">
    <text evidence="11">The sequence shown here is derived from an EMBL/GenBank/DDBJ whole genome shotgun (WGS) entry which is preliminary data.</text>
</comment>
<dbReference type="SUPFAM" id="SSF47384">
    <property type="entry name" value="Homodimeric domain of signal transducing histidine kinase"/>
    <property type="match status" value="1"/>
</dbReference>
<dbReference type="PANTHER" id="PTHR42878:SF7">
    <property type="entry name" value="SENSOR HISTIDINE KINASE GLRK"/>
    <property type="match status" value="1"/>
</dbReference>
<dbReference type="GO" id="GO:0030295">
    <property type="term" value="F:protein kinase activator activity"/>
    <property type="evidence" value="ECO:0007669"/>
    <property type="project" value="TreeGrafter"/>
</dbReference>
<dbReference type="InterPro" id="IPR036890">
    <property type="entry name" value="HATPase_C_sf"/>
</dbReference>
<evidence type="ECO:0000256" key="1">
    <source>
        <dbReference type="ARBA" id="ARBA00000085"/>
    </source>
</evidence>
<sequence length="576" mass="61056">MNTAASPKADTAPNAAGASIFAPSWYAPLQADADPGGGLPEDDPLSPRLWRNLMAARVFVAGALLALLTTVWWRGGAPVWVPVVVAVWLGLAAVTLALPRPRAPGHAAAPQWLLTVWADLAAFAALQLIAPSGLNVTPLLVWPVLLAAVAGSRLLALGSAAAGSLVLLGAAWLDARGVADTAAWVQAALGGSGLFLIALLANHLAARLVGEHAAALRHQRMARLHARINRHIAGGLTEGIVVTDARAALWWANPAAARILGVPDDAAPNPGTPTALRHTPGWPVLAGWVRGALATADDDDDTAPHTQDLTLPLPGGGQRRVRLRIHPVATHGRLGAAVVFLDDLQVLEQRLHTERLAAMGRVSAAVAHEIRNPLAAIAQASALLLEDDAPPAQRQLLTLIEQNARRIDRTVNDVLEAAHAPAPDTVSPAIALDATVDAVLADWLRQRPQGERLLRRAGAPDARIAFDPEHLRRVLVNLLDNADRHASAAPASLRVETTRDGAHVRLTVWNDGPEIPAAVRAHLFEPFATSQSRSSGLGLYLSRELCQRYHATLTYARAQRDGRWGHAFEVTCPRSS</sequence>
<dbReference type="EC" id="2.7.13.3" evidence="2"/>
<dbReference type="InterPro" id="IPR050351">
    <property type="entry name" value="BphY/WalK/GraS-like"/>
</dbReference>
<dbReference type="Gene3D" id="1.10.287.130">
    <property type="match status" value="1"/>
</dbReference>
<keyword evidence="9" id="KW-1133">Transmembrane helix</keyword>
<dbReference type="Gene3D" id="3.30.565.10">
    <property type="entry name" value="Histidine kinase-like ATPase, C-terminal domain"/>
    <property type="match status" value="1"/>
</dbReference>
<keyword evidence="3 11" id="KW-0808">Transferase</keyword>
<dbReference type="InterPro" id="IPR036097">
    <property type="entry name" value="HisK_dim/P_sf"/>
</dbReference>
<keyword evidence="4" id="KW-0547">Nucleotide-binding</keyword>
<dbReference type="SMART" id="SM00388">
    <property type="entry name" value="HisKA"/>
    <property type="match status" value="1"/>
</dbReference>
<dbReference type="Pfam" id="PF00512">
    <property type="entry name" value="HisKA"/>
    <property type="match status" value="1"/>
</dbReference>
<keyword evidence="7" id="KW-0902">Two-component regulatory system</keyword>
<evidence type="ECO:0000259" key="10">
    <source>
        <dbReference type="PROSITE" id="PS50109"/>
    </source>
</evidence>
<evidence type="ECO:0000256" key="7">
    <source>
        <dbReference type="ARBA" id="ARBA00023012"/>
    </source>
</evidence>
<dbReference type="OrthoDB" id="9815750at2"/>
<evidence type="ECO:0000256" key="2">
    <source>
        <dbReference type="ARBA" id="ARBA00012438"/>
    </source>
</evidence>
<feature type="transmembrane region" description="Helical" evidence="9">
    <location>
        <begin position="54"/>
        <end position="73"/>
    </location>
</feature>
<dbReference type="SMART" id="SM00387">
    <property type="entry name" value="HATPase_c"/>
    <property type="match status" value="1"/>
</dbReference>
<dbReference type="SUPFAM" id="SSF55785">
    <property type="entry name" value="PYP-like sensor domain (PAS domain)"/>
    <property type="match status" value="1"/>
</dbReference>
<evidence type="ECO:0000256" key="8">
    <source>
        <dbReference type="SAM" id="MobiDB-lite"/>
    </source>
</evidence>
<dbReference type="RefSeq" id="WP_143898468.1">
    <property type="nucleotide sequence ID" value="NZ_CP083911.1"/>
</dbReference>
<feature type="domain" description="Histidine kinase" evidence="10">
    <location>
        <begin position="365"/>
        <end position="576"/>
    </location>
</feature>
<dbReference type="InterPro" id="IPR005467">
    <property type="entry name" value="His_kinase_dom"/>
</dbReference>